<keyword evidence="3" id="KW-0472">Membrane</keyword>
<feature type="transmembrane region" description="Helical" evidence="3">
    <location>
        <begin position="70"/>
        <end position="94"/>
    </location>
</feature>
<feature type="region of interest" description="Disordered" evidence="2">
    <location>
        <begin position="1"/>
        <end position="61"/>
    </location>
</feature>
<evidence type="ECO:0000256" key="2">
    <source>
        <dbReference type="SAM" id="MobiDB-lite"/>
    </source>
</evidence>
<dbReference type="Gene3D" id="2.60.40.1240">
    <property type="match status" value="1"/>
</dbReference>
<proteinExistence type="predicted"/>
<keyword evidence="1" id="KW-0732">Signal</keyword>
<feature type="domain" description="DUF4352" evidence="4">
    <location>
        <begin position="144"/>
        <end position="209"/>
    </location>
</feature>
<feature type="compositionally biased region" description="Polar residues" evidence="2">
    <location>
        <begin position="123"/>
        <end position="135"/>
    </location>
</feature>
<name>A0A7K2IXP9_9ACTN</name>
<feature type="region of interest" description="Disordered" evidence="2">
    <location>
        <begin position="100"/>
        <end position="135"/>
    </location>
</feature>
<accession>A0A7K2IXP9</accession>
<comment type="caution">
    <text evidence="5">The sequence shown here is derived from an EMBL/GenBank/DDBJ whole genome shotgun (WGS) entry which is preliminary data.</text>
</comment>
<organism evidence="5 6">
    <name type="scientific">Nocardiopsis alba</name>
    <dbReference type="NCBI Taxonomy" id="53437"/>
    <lineage>
        <taxon>Bacteria</taxon>
        <taxon>Bacillati</taxon>
        <taxon>Actinomycetota</taxon>
        <taxon>Actinomycetes</taxon>
        <taxon>Streptosporangiales</taxon>
        <taxon>Nocardiopsidaceae</taxon>
        <taxon>Nocardiopsis</taxon>
    </lineage>
</organism>
<dbReference type="InterPro" id="IPR029050">
    <property type="entry name" value="Immunoprotect_excell_Ig-like"/>
</dbReference>
<keyword evidence="3" id="KW-0812">Transmembrane</keyword>
<protein>
    <submittedName>
        <fullName evidence="5">DUF4352 domain-containing protein</fullName>
    </submittedName>
</protein>
<keyword evidence="3" id="KW-1133">Transmembrane helix</keyword>
<dbReference type="AlphaFoldDB" id="A0A7K2IXP9"/>
<dbReference type="GeneID" id="91389504"/>
<evidence type="ECO:0000313" key="6">
    <source>
        <dbReference type="Proteomes" id="UP000467124"/>
    </source>
</evidence>
<evidence type="ECO:0000259" key="4">
    <source>
        <dbReference type="Pfam" id="PF11611"/>
    </source>
</evidence>
<dbReference type="RefSeq" id="WP_014908657.1">
    <property type="nucleotide sequence ID" value="NZ_BAZE01000001.1"/>
</dbReference>
<dbReference type="EMBL" id="WWHY01000001">
    <property type="protein sequence ID" value="MYR34751.1"/>
    <property type="molecule type" value="Genomic_DNA"/>
</dbReference>
<reference evidence="5 6" key="1">
    <citation type="journal article" date="2019" name="Nat. Commun.">
        <title>The antimicrobial potential of Streptomyces from insect microbiomes.</title>
        <authorList>
            <person name="Chevrette M.G."/>
            <person name="Carlson C.M."/>
            <person name="Ortega H.E."/>
            <person name="Thomas C."/>
            <person name="Ananiev G.E."/>
            <person name="Barns K.J."/>
            <person name="Book A.J."/>
            <person name="Cagnazzo J."/>
            <person name="Carlos C."/>
            <person name="Flanigan W."/>
            <person name="Grubbs K.J."/>
            <person name="Horn H.A."/>
            <person name="Hoffmann F.M."/>
            <person name="Klassen J.L."/>
            <person name="Knack J.J."/>
            <person name="Lewin G.R."/>
            <person name="McDonald B.R."/>
            <person name="Muller L."/>
            <person name="Melo W.G.P."/>
            <person name="Pinto-Tomas A.A."/>
            <person name="Schmitz A."/>
            <person name="Wendt-Pienkowski E."/>
            <person name="Wildman S."/>
            <person name="Zhao M."/>
            <person name="Zhang F."/>
            <person name="Bugni T.S."/>
            <person name="Andes D.R."/>
            <person name="Pupo M.T."/>
            <person name="Currie C.R."/>
        </authorList>
    </citation>
    <scope>NUCLEOTIDE SEQUENCE [LARGE SCALE GENOMIC DNA]</scope>
    <source>
        <strain evidence="5 6">SID5840</strain>
    </source>
</reference>
<dbReference type="Proteomes" id="UP000467124">
    <property type="component" value="Unassembled WGS sequence"/>
</dbReference>
<evidence type="ECO:0000313" key="5">
    <source>
        <dbReference type="EMBL" id="MYR34751.1"/>
    </source>
</evidence>
<feature type="compositionally biased region" description="Gly residues" evidence="2">
    <location>
        <begin position="100"/>
        <end position="112"/>
    </location>
</feature>
<feature type="compositionally biased region" description="Gly residues" evidence="2">
    <location>
        <begin position="45"/>
        <end position="56"/>
    </location>
</feature>
<sequence length="233" mass="24022">MRPPRGEETGELSEGPNGPGGAGYENSGYPPGQGGYPDTPYAYGNRGGYEGRGSGFSGPPPVPPTPWGKILGIGCGVLLLLLLVLGGCGAVMIFMSGTGSPEGPGGPVGPGEGVQEDPRGEETPSNATLDASSTDFQPSSLYVEGEFTSVRVRITNDGERSLDVNPLYFTVVDTSGEEHAPGDAIAMDAREISVQTLESGQNAEGVITVEGTVEPESVVFEPFHTIPVEVPVE</sequence>
<evidence type="ECO:0000256" key="3">
    <source>
        <dbReference type="SAM" id="Phobius"/>
    </source>
</evidence>
<dbReference type="Pfam" id="PF11611">
    <property type="entry name" value="DUF4352"/>
    <property type="match status" value="1"/>
</dbReference>
<dbReference type="InterPro" id="IPR029051">
    <property type="entry name" value="DUF4352"/>
</dbReference>
<gene>
    <name evidence="5" type="ORF">GTW20_21470</name>
</gene>
<evidence type="ECO:0000256" key="1">
    <source>
        <dbReference type="ARBA" id="ARBA00022729"/>
    </source>
</evidence>